<keyword evidence="2" id="KW-1185">Reference proteome</keyword>
<reference evidence="1 2" key="1">
    <citation type="submission" date="2021-07" db="EMBL/GenBank/DDBJ databases">
        <title>Isolation and characterization of bacteria from a gold mining with a capacity of golden bioaccumulation.</title>
        <authorList>
            <person name="Yang X.J."/>
        </authorList>
    </citation>
    <scope>NUCLEOTIDE SEQUENCE [LARGE SCALE GENOMIC DNA]</scope>
    <source>
        <strain evidence="1 2">Au29</strain>
    </source>
</reference>
<evidence type="ECO:0000313" key="2">
    <source>
        <dbReference type="Proteomes" id="UP000824334"/>
    </source>
</evidence>
<evidence type="ECO:0000313" key="1">
    <source>
        <dbReference type="EMBL" id="QYC10649.1"/>
    </source>
</evidence>
<dbReference type="EMBL" id="CP080034">
    <property type="protein sequence ID" value="QYC10649.1"/>
    <property type="molecule type" value="Genomic_DNA"/>
</dbReference>
<dbReference type="GeneID" id="94373844"/>
<name>A0ABX8TN49_9CAUL</name>
<sequence length="91" mass="9852">MSVGTFNALTHEEQADYRLALTLKNLSVPKLVSFGLLGFSYGIGTSDFSADSIPRNVTVGKTPPKLTTLGEYFAKQIGLWPFEEGNLVVDA</sequence>
<gene>
    <name evidence="1" type="ORF">KWG56_01105</name>
</gene>
<proteinExistence type="predicted"/>
<protein>
    <submittedName>
        <fullName evidence="1">Uncharacterized protein</fullName>
    </submittedName>
</protein>
<dbReference type="RefSeq" id="WP_219353391.1">
    <property type="nucleotide sequence ID" value="NZ_CP080034.1"/>
</dbReference>
<dbReference type="Proteomes" id="UP000824334">
    <property type="component" value="Chromosome"/>
</dbReference>
<accession>A0ABX8TN49</accession>
<organism evidence="1 2">
    <name type="scientific">Brevundimonas nasdae</name>
    <dbReference type="NCBI Taxonomy" id="172043"/>
    <lineage>
        <taxon>Bacteria</taxon>
        <taxon>Pseudomonadati</taxon>
        <taxon>Pseudomonadota</taxon>
        <taxon>Alphaproteobacteria</taxon>
        <taxon>Caulobacterales</taxon>
        <taxon>Caulobacteraceae</taxon>
        <taxon>Brevundimonas</taxon>
    </lineage>
</organism>